<gene>
    <name evidence="2" type="ORF">HY04_13575</name>
    <name evidence="3" type="ORF">NCTC13489_00864</name>
</gene>
<protein>
    <recommendedName>
        <fullName evidence="6">Carboxypeptidase-like regulatory domain-containing protein</fullName>
    </recommendedName>
</protein>
<name>A0A448NPK1_9FLAO</name>
<reference evidence="2 4" key="1">
    <citation type="submission" date="2014-07" db="EMBL/GenBank/DDBJ databases">
        <authorList>
            <person name="Pisani N.G."/>
            <person name="Newman J.D."/>
        </authorList>
    </citation>
    <scope>NUCLEOTIDE SEQUENCE [LARGE SCALE GENOMIC DNA]</scope>
    <source>
        <strain evidence="2 4">LMG 24720</strain>
    </source>
</reference>
<dbReference type="Proteomes" id="UP000270036">
    <property type="component" value="Chromosome"/>
</dbReference>
<keyword evidence="1" id="KW-0732">Signal</keyword>
<organism evidence="3 5">
    <name type="scientific">Kaistella antarctica</name>
    <dbReference type="NCBI Taxonomy" id="266748"/>
    <lineage>
        <taxon>Bacteria</taxon>
        <taxon>Pseudomonadati</taxon>
        <taxon>Bacteroidota</taxon>
        <taxon>Flavobacteriia</taxon>
        <taxon>Flavobacteriales</taxon>
        <taxon>Weeksellaceae</taxon>
        <taxon>Chryseobacterium group</taxon>
        <taxon>Kaistella</taxon>
    </lineage>
</organism>
<accession>A0A448NPK1</accession>
<dbReference type="STRING" id="266748.HY04_13575"/>
<sequence length="813" mass="93906">MKKHISLLFLFVVLNLFSQSTITVLKTGERTPIPNATVSCKGKLLGKTNAQGILSFRTKCEKVDVKAAGFYEDEAVVDKVMELGLSKTDPKTQSIEGVIISDKSDPRALAILQKVNDNFKNNSPHSLDSYSFKSYEKISFDFDEDSIKQYNQYLSHRLDSLKLLPTQTQSVDKKKDSIESVNVMKLMTTSKLFLWERAAQYSYSEKYGEKINILDNRVAGLKEPVYEMMALRSNRNKIPKEIQEENRTLYRYFLTDSIDIEGRKNYVIRFRQADYKNPIQKRKFNGYIYVDADTYGLKKIESNSKKKSEGSITSTWKPIDNKWFLLKENFKIKMGATVFDGKKKDKNKKDDAEEKMKQKFGNYVFIMADYFDFKTSIEQNKKDFSGYSISVENSDGAILDQYRTDSLTDREKMTYAKIDSVGKKYNLDQKLNVVTGFLKGKIRVGNVDFDALEILKYNQYEGFRLGANAKLNERFNKYISPDAYVAYGFKDRAWKYGLGVDLKTTLAKTSFFRVEYYNDVDAAGRFNENLWNFKMKINNSGVDLNNDRFYHFEGFKVSYENDLSNTLTLRGSVKKDKEEAKFDYNYNNLGSSFENFATQLTLKYSPNSKSMMTPSGKLTYEQNYPEFYFNYEQGLKSLGGDFNFSSFDVLVQHSFKTKLGVTGARLYGGLVIGNAPIWHQFAINGLGNGENSLNFNFTSYLGFATMEGGKYYNDKFIGYYLTHRIPYYFSTFGKKISSFDMVYRGITGDMKNPEIHDFEFEKLNHFYQEIGLEANNFLGSPFNLGFFYRVGYYSTPMFKENFAIQLKLNFLGF</sequence>
<proteinExistence type="predicted"/>
<dbReference type="EMBL" id="LR134441">
    <property type="protein sequence ID" value="VEH97507.1"/>
    <property type="molecule type" value="Genomic_DNA"/>
</dbReference>
<dbReference type="Pfam" id="PF18939">
    <property type="entry name" value="DUF5686"/>
    <property type="match status" value="1"/>
</dbReference>
<dbReference type="InterPro" id="IPR043741">
    <property type="entry name" value="DUF5686"/>
</dbReference>
<reference evidence="3 5" key="2">
    <citation type="submission" date="2018-12" db="EMBL/GenBank/DDBJ databases">
        <authorList>
            <consortium name="Pathogen Informatics"/>
        </authorList>
    </citation>
    <scope>NUCLEOTIDE SEQUENCE [LARGE SCALE GENOMIC DNA]</scope>
    <source>
        <strain evidence="3 5">NCTC13489</strain>
    </source>
</reference>
<dbReference type="OrthoDB" id="604691at2"/>
<feature type="signal peptide" evidence="1">
    <location>
        <begin position="1"/>
        <end position="18"/>
    </location>
</feature>
<dbReference type="KEGG" id="cant:NCTC13489_00864"/>
<feature type="chain" id="PRO_5019191195" description="Carboxypeptidase-like regulatory domain-containing protein" evidence="1">
    <location>
        <begin position="19"/>
        <end position="813"/>
    </location>
</feature>
<evidence type="ECO:0000313" key="4">
    <source>
        <dbReference type="Proteomes" id="UP000028349"/>
    </source>
</evidence>
<dbReference type="Proteomes" id="UP000028349">
    <property type="component" value="Unassembled WGS sequence"/>
</dbReference>
<evidence type="ECO:0008006" key="6">
    <source>
        <dbReference type="Google" id="ProtNLM"/>
    </source>
</evidence>
<dbReference type="AlphaFoldDB" id="A0A448NPK1"/>
<dbReference type="EMBL" id="JPEP01000002">
    <property type="protein sequence ID" value="KEY19422.1"/>
    <property type="molecule type" value="Genomic_DNA"/>
</dbReference>
<evidence type="ECO:0000313" key="5">
    <source>
        <dbReference type="Proteomes" id="UP000270036"/>
    </source>
</evidence>
<evidence type="ECO:0000256" key="1">
    <source>
        <dbReference type="SAM" id="SignalP"/>
    </source>
</evidence>
<evidence type="ECO:0000313" key="3">
    <source>
        <dbReference type="EMBL" id="VEH97507.1"/>
    </source>
</evidence>
<keyword evidence="4" id="KW-1185">Reference proteome</keyword>
<evidence type="ECO:0000313" key="2">
    <source>
        <dbReference type="EMBL" id="KEY19422.1"/>
    </source>
</evidence>
<dbReference type="RefSeq" id="WP_034720523.1">
    <property type="nucleotide sequence ID" value="NZ_FOIX01000003.1"/>
</dbReference>